<proteinExistence type="inferred from homology"/>
<sequence length="89" mass="10329">MNNQKIKSLLMTELNLQETYITGDDNHIKIVAIGTIFNGISQVKRQQMIYTPLINLITKKYIHAISITSYTPQEWKIKNKNINKIDHNS</sequence>
<accession>A0A4D6Y8X7</accession>
<comment type="similarity">
    <text evidence="1 2">Belongs to the BolA/IbaG family.</text>
</comment>
<dbReference type="OrthoDB" id="9812890at2"/>
<dbReference type="Gene3D" id="3.30.300.90">
    <property type="entry name" value="BolA-like"/>
    <property type="match status" value="1"/>
</dbReference>
<dbReference type="PIRSF" id="PIRSF003113">
    <property type="entry name" value="BolA"/>
    <property type="match status" value="1"/>
</dbReference>
<dbReference type="Proteomes" id="UP000298564">
    <property type="component" value="Chromosome"/>
</dbReference>
<reference evidence="3 4" key="2">
    <citation type="submission" date="2019-05" db="EMBL/GenBank/DDBJ databases">
        <title>Genome evolution of the obligate endosymbiont Buchnera aphidicola.</title>
        <authorList>
            <person name="Moran N.A."/>
        </authorList>
    </citation>
    <scope>NUCLEOTIDE SEQUENCE [LARGE SCALE GENOMIC DNA]</scope>
    <source>
        <strain evidence="3 4">Lps</strain>
    </source>
</reference>
<dbReference type="PANTHER" id="PTHR46229">
    <property type="entry name" value="BOLA TRANSCRIPTION REGULATOR"/>
    <property type="match status" value="1"/>
</dbReference>
<dbReference type="RefSeq" id="WP_158356081.1">
    <property type="nucleotide sequence ID" value="NZ_CP034870.1"/>
</dbReference>
<evidence type="ECO:0000313" key="3">
    <source>
        <dbReference type="EMBL" id="QCI22240.1"/>
    </source>
</evidence>
<dbReference type="InterPro" id="IPR036065">
    <property type="entry name" value="BolA-like_sf"/>
</dbReference>
<evidence type="ECO:0000313" key="4">
    <source>
        <dbReference type="Proteomes" id="UP000298564"/>
    </source>
</evidence>
<protein>
    <submittedName>
        <fullName evidence="3">BolA family transcriptional regulator</fullName>
    </submittedName>
</protein>
<gene>
    <name evidence="3" type="ORF">D9V70_01975</name>
</gene>
<name>A0A4D6Y8X7_9GAMM</name>
<dbReference type="Pfam" id="PF01722">
    <property type="entry name" value="BolA"/>
    <property type="match status" value="1"/>
</dbReference>
<dbReference type="InterPro" id="IPR002634">
    <property type="entry name" value="BolA"/>
</dbReference>
<reference evidence="3 4" key="1">
    <citation type="submission" date="2018-12" db="EMBL/GenBank/DDBJ databases">
        <authorList>
            <person name="Chong R.A."/>
        </authorList>
    </citation>
    <scope>NUCLEOTIDE SEQUENCE [LARGE SCALE GENOMIC DNA]</scope>
    <source>
        <strain evidence="3 4">Lps</strain>
    </source>
</reference>
<dbReference type="EMBL" id="CP034870">
    <property type="protein sequence ID" value="QCI22240.1"/>
    <property type="molecule type" value="Genomic_DNA"/>
</dbReference>
<organism evidence="3 4">
    <name type="scientific">Buchnera aphidicola</name>
    <name type="common">Lipaphis pseudobrassicae</name>
    <dbReference type="NCBI Taxonomy" id="1258543"/>
    <lineage>
        <taxon>Bacteria</taxon>
        <taxon>Pseudomonadati</taxon>
        <taxon>Pseudomonadota</taxon>
        <taxon>Gammaproteobacteria</taxon>
        <taxon>Enterobacterales</taxon>
        <taxon>Erwiniaceae</taxon>
        <taxon>Buchnera</taxon>
    </lineage>
</organism>
<evidence type="ECO:0000256" key="2">
    <source>
        <dbReference type="RuleBase" id="RU003860"/>
    </source>
</evidence>
<evidence type="ECO:0000256" key="1">
    <source>
        <dbReference type="ARBA" id="ARBA00005578"/>
    </source>
</evidence>
<dbReference type="AlphaFoldDB" id="A0A4D6Y8X7"/>
<dbReference type="PANTHER" id="PTHR46229:SF4">
    <property type="entry name" value="ACID STRESS PROTEIN IBAG"/>
    <property type="match status" value="1"/>
</dbReference>
<dbReference type="InterPro" id="IPR050961">
    <property type="entry name" value="BolA/IbaG_stress_morph_reg"/>
</dbReference>
<dbReference type="SUPFAM" id="SSF82657">
    <property type="entry name" value="BolA-like"/>
    <property type="match status" value="1"/>
</dbReference>